<evidence type="ECO:0000256" key="1">
    <source>
        <dbReference type="SAM" id="SignalP"/>
    </source>
</evidence>
<dbReference type="Proteomes" id="UP000011083">
    <property type="component" value="Unassembled WGS sequence"/>
</dbReference>
<feature type="chain" id="PRO_5012135762" evidence="1">
    <location>
        <begin position="16"/>
        <end position="121"/>
    </location>
</feature>
<protein>
    <submittedName>
        <fullName evidence="2">Uncharacterized protein</fullName>
    </submittedName>
</protein>
<dbReference type="KEGG" id="acan:ACA1_337310"/>
<gene>
    <name evidence="2" type="ORF">ACA1_337310</name>
</gene>
<name>L8HBV0_ACACF</name>
<keyword evidence="3" id="KW-1185">Reference proteome</keyword>
<organism evidence="2 3">
    <name type="scientific">Acanthamoeba castellanii (strain ATCC 30010 / Neff)</name>
    <dbReference type="NCBI Taxonomy" id="1257118"/>
    <lineage>
        <taxon>Eukaryota</taxon>
        <taxon>Amoebozoa</taxon>
        <taxon>Discosea</taxon>
        <taxon>Longamoebia</taxon>
        <taxon>Centramoebida</taxon>
        <taxon>Acanthamoebidae</taxon>
        <taxon>Acanthamoeba</taxon>
    </lineage>
</organism>
<accession>L8HBV0</accession>
<dbReference type="VEuPathDB" id="AmoebaDB:ACA1_337310"/>
<sequence>MHMWVHILNLTKAMANLWMGTQVSVVEPIAEPVVILVFDMEEVGPVPEWFEWEPMPVTNEASLGLSTMEADELVGWADTDLSHTQKEQLHSLLLKNGDLFSVKLTPGQALMIPHEINTQGH</sequence>
<evidence type="ECO:0000313" key="3">
    <source>
        <dbReference type="Proteomes" id="UP000011083"/>
    </source>
</evidence>
<dbReference type="GeneID" id="14922796"/>
<dbReference type="EMBL" id="KB007896">
    <property type="protein sequence ID" value="ELR21881.1"/>
    <property type="molecule type" value="Genomic_DNA"/>
</dbReference>
<keyword evidence="1" id="KW-0732">Signal</keyword>
<dbReference type="RefSeq" id="XP_004347713.1">
    <property type="nucleotide sequence ID" value="XM_004347663.1"/>
</dbReference>
<proteinExistence type="predicted"/>
<dbReference type="AlphaFoldDB" id="L8HBV0"/>
<evidence type="ECO:0000313" key="2">
    <source>
        <dbReference type="EMBL" id="ELR21881.1"/>
    </source>
</evidence>
<reference evidence="2 3" key="1">
    <citation type="journal article" date="2013" name="Genome Biol.">
        <title>Genome of Acanthamoeba castellanii highlights extensive lateral gene transfer and early evolution of tyrosine kinase signaling.</title>
        <authorList>
            <person name="Clarke M."/>
            <person name="Lohan A.J."/>
            <person name="Liu B."/>
            <person name="Lagkouvardos I."/>
            <person name="Roy S."/>
            <person name="Zafar N."/>
            <person name="Bertelli C."/>
            <person name="Schilde C."/>
            <person name="Kianianmomeni A."/>
            <person name="Burglin T.R."/>
            <person name="Frech C."/>
            <person name="Turcotte B."/>
            <person name="Kopec K.O."/>
            <person name="Synnott J.M."/>
            <person name="Choo C."/>
            <person name="Paponov I."/>
            <person name="Finkler A."/>
            <person name="Soon Heng Tan C."/>
            <person name="Hutchins A.P."/>
            <person name="Weinmeier T."/>
            <person name="Rattei T."/>
            <person name="Chu J.S."/>
            <person name="Gimenez G."/>
            <person name="Irimia M."/>
            <person name="Rigden D.J."/>
            <person name="Fitzpatrick D.A."/>
            <person name="Lorenzo-Morales J."/>
            <person name="Bateman A."/>
            <person name="Chiu C.H."/>
            <person name="Tang P."/>
            <person name="Hegemann P."/>
            <person name="Fromm H."/>
            <person name="Raoult D."/>
            <person name="Greub G."/>
            <person name="Miranda-Saavedra D."/>
            <person name="Chen N."/>
            <person name="Nash P."/>
            <person name="Ginger M.L."/>
            <person name="Horn M."/>
            <person name="Schaap P."/>
            <person name="Caler L."/>
            <person name="Loftus B."/>
        </authorList>
    </citation>
    <scope>NUCLEOTIDE SEQUENCE [LARGE SCALE GENOMIC DNA]</scope>
    <source>
        <strain evidence="2 3">Neff</strain>
    </source>
</reference>
<feature type="signal peptide" evidence="1">
    <location>
        <begin position="1"/>
        <end position="15"/>
    </location>
</feature>